<dbReference type="Proteomes" id="UP000811481">
    <property type="component" value="Unassembled WGS sequence"/>
</dbReference>
<evidence type="ECO:0000256" key="7">
    <source>
        <dbReference type="SAM" id="Phobius"/>
    </source>
</evidence>
<proteinExistence type="predicted"/>
<feature type="transmembrane region" description="Helical" evidence="7">
    <location>
        <begin position="402"/>
        <end position="425"/>
    </location>
</feature>
<dbReference type="InterPro" id="IPR002528">
    <property type="entry name" value="MATE_fam"/>
</dbReference>
<sequence>MEVFMIVKKKDQMAKDKFRINEEKKRKFLMEGNLWKVILYVTFPIIIYLVFQALFNSYDILILQRDKENPRDSNLLSVMNRIHLVKDILIPFGASIATAGVILVGRNYGRKNIEKMRLYLTQTFLVSIIIGIIITILCTLILKSTILQYLVDYPSITDPINQKDANNYYLIIFYSLSCIIMNLVFLSLERAKGNNKMIFWITTLNIFIKIILSLVFYQYNIFPLKGKISALAWATFISHAVVTLFAFYFLFLNQNNPLKIIVKKIRFEKKFLKKLFQLAIPICVGIMIYSVGRLVINIVVKKQYQATTETQLLLAVSVNNIFFNIINSFADSQNAIISQNLGQNNLKRVFETFKKVVITIFIVTLIGTLLHTFCYKCILSLIDGTKFDEIDDNEKIIFKTLFFYETASLWLTCFSNILFSFFTSFEKTKVPLIMNFIRIVSSVFLLWSLNSINLISSSHKVGLSLFLGNLICIIITLLLFIPFYHKNKNEYIDVED</sequence>
<keyword evidence="6 7" id="KW-0472">Membrane</keyword>
<dbReference type="PANTHER" id="PTHR43823">
    <property type="entry name" value="SPORULATION PROTEIN YKVU"/>
    <property type="match status" value="1"/>
</dbReference>
<feature type="transmembrane region" description="Helical" evidence="7">
    <location>
        <begin position="34"/>
        <end position="55"/>
    </location>
</feature>
<keyword evidence="3" id="KW-1003">Cell membrane</keyword>
<evidence type="ECO:0000256" key="6">
    <source>
        <dbReference type="ARBA" id="ARBA00023136"/>
    </source>
</evidence>
<evidence type="ECO:0000313" key="9">
    <source>
        <dbReference type="Proteomes" id="UP000811481"/>
    </source>
</evidence>
<dbReference type="InterPro" id="IPR048279">
    <property type="entry name" value="MdtK-like"/>
</dbReference>
<keyword evidence="5 7" id="KW-1133">Transmembrane helix</keyword>
<protein>
    <submittedName>
        <fullName evidence="8">Multidrug transporter</fullName>
    </submittedName>
</protein>
<feature type="transmembrane region" description="Helical" evidence="7">
    <location>
        <begin position="231"/>
        <end position="251"/>
    </location>
</feature>
<dbReference type="Pfam" id="PF01554">
    <property type="entry name" value="MatE"/>
    <property type="match status" value="2"/>
</dbReference>
<feature type="transmembrane region" description="Helical" evidence="7">
    <location>
        <begin position="198"/>
        <end position="219"/>
    </location>
</feature>
<feature type="transmembrane region" description="Helical" evidence="7">
    <location>
        <begin position="168"/>
        <end position="186"/>
    </location>
</feature>
<feature type="transmembrane region" description="Helical" evidence="7">
    <location>
        <begin position="88"/>
        <end position="106"/>
    </location>
</feature>
<evidence type="ECO:0000256" key="5">
    <source>
        <dbReference type="ARBA" id="ARBA00022989"/>
    </source>
</evidence>
<feature type="transmembrane region" description="Helical" evidence="7">
    <location>
        <begin position="461"/>
        <end position="481"/>
    </location>
</feature>
<reference evidence="8" key="1">
    <citation type="submission" date="2021-04" db="EMBL/GenBank/DDBJ databases">
        <title>Draft genome sequence of StrPh-CL8, a phytoplasma strain causing strawberry phyllody in Chile.</title>
        <authorList>
            <person name="Cui W."/>
            <person name="Zamorano A."/>
            <person name="Fiore N."/>
        </authorList>
    </citation>
    <scope>NUCLEOTIDE SEQUENCE [LARGE SCALE GENOMIC DNA]</scope>
    <source>
        <strain evidence="8">StrPh-Cl</strain>
    </source>
</reference>
<keyword evidence="9" id="KW-1185">Reference proteome</keyword>
<feature type="transmembrane region" description="Helical" evidence="7">
    <location>
        <begin position="356"/>
        <end position="382"/>
    </location>
</feature>
<evidence type="ECO:0000256" key="1">
    <source>
        <dbReference type="ARBA" id="ARBA00004651"/>
    </source>
</evidence>
<organism evidence="8 9">
    <name type="scientific">'Fragaria x ananassa' phyllody phytoplasma</name>
    <dbReference type="NCBI Taxonomy" id="2358428"/>
    <lineage>
        <taxon>Bacteria</taxon>
        <taxon>Bacillati</taxon>
        <taxon>Mycoplasmatota</taxon>
        <taxon>Mollicutes</taxon>
        <taxon>Acholeplasmatales</taxon>
        <taxon>Acholeplasmataceae</taxon>
        <taxon>Candidatus Phytoplasma</taxon>
        <taxon>16SrXIII (Mexican periwinkle virescence group)</taxon>
    </lineage>
</organism>
<comment type="subcellular location">
    <subcellularLocation>
        <location evidence="1">Cell membrane</location>
        <topology evidence="1">Multi-pass membrane protein</topology>
    </subcellularLocation>
</comment>
<evidence type="ECO:0000256" key="3">
    <source>
        <dbReference type="ARBA" id="ARBA00022475"/>
    </source>
</evidence>
<accession>A0ABS5K3J8</accession>
<name>A0ABS5K3J8_9MOLU</name>
<evidence type="ECO:0000256" key="4">
    <source>
        <dbReference type="ARBA" id="ARBA00022692"/>
    </source>
</evidence>
<evidence type="ECO:0000256" key="2">
    <source>
        <dbReference type="ARBA" id="ARBA00022448"/>
    </source>
</evidence>
<keyword evidence="4 7" id="KW-0812">Transmembrane</keyword>
<keyword evidence="2" id="KW-0813">Transport</keyword>
<feature type="transmembrane region" description="Helical" evidence="7">
    <location>
        <begin position="118"/>
        <end position="142"/>
    </location>
</feature>
<gene>
    <name evidence="8" type="ORF">J8J04_02195</name>
</gene>
<dbReference type="PANTHER" id="PTHR43823:SF3">
    <property type="entry name" value="MULTIDRUG EXPORT PROTEIN MEPA"/>
    <property type="match status" value="1"/>
</dbReference>
<dbReference type="PIRSF" id="PIRSF006603">
    <property type="entry name" value="DinF"/>
    <property type="match status" value="1"/>
</dbReference>
<evidence type="ECO:0000313" key="8">
    <source>
        <dbReference type="EMBL" id="MBS2126491.1"/>
    </source>
</evidence>
<dbReference type="InterPro" id="IPR051327">
    <property type="entry name" value="MATE_MepA_subfamily"/>
</dbReference>
<feature type="transmembrane region" description="Helical" evidence="7">
    <location>
        <begin position="271"/>
        <end position="292"/>
    </location>
</feature>
<comment type="caution">
    <text evidence="8">The sequence shown here is derived from an EMBL/GenBank/DDBJ whole genome shotgun (WGS) entry which is preliminary data.</text>
</comment>
<dbReference type="EMBL" id="JAGVRH010000007">
    <property type="protein sequence ID" value="MBS2126491.1"/>
    <property type="molecule type" value="Genomic_DNA"/>
</dbReference>
<feature type="transmembrane region" description="Helical" evidence="7">
    <location>
        <begin position="432"/>
        <end position="449"/>
    </location>
</feature>